<reference evidence="3 4" key="1">
    <citation type="journal article" date="2016" name="Nat. Commun.">
        <title>Ectomycorrhizal ecology is imprinted in the genome of the dominant symbiotic fungus Cenococcum geophilum.</title>
        <authorList>
            <consortium name="DOE Joint Genome Institute"/>
            <person name="Peter M."/>
            <person name="Kohler A."/>
            <person name="Ohm R.A."/>
            <person name="Kuo A."/>
            <person name="Krutzmann J."/>
            <person name="Morin E."/>
            <person name="Arend M."/>
            <person name="Barry K.W."/>
            <person name="Binder M."/>
            <person name="Choi C."/>
            <person name="Clum A."/>
            <person name="Copeland A."/>
            <person name="Grisel N."/>
            <person name="Haridas S."/>
            <person name="Kipfer T."/>
            <person name="LaButti K."/>
            <person name="Lindquist E."/>
            <person name="Lipzen A."/>
            <person name="Maire R."/>
            <person name="Meier B."/>
            <person name="Mihaltcheva S."/>
            <person name="Molinier V."/>
            <person name="Murat C."/>
            <person name="Poggeler S."/>
            <person name="Quandt C.A."/>
            <person name="Sperisen C."/>
            <person name="Tritt A."/>
            <person name="Tisserant E."/>
            <person name="Crous P.W."/>
            <person name="Henrissat B."/>
            <person name="Nehls U."/>
            <person name="Egli S."/>
            <person name="Spatafora J.W."/>
            <person name="Grigoriev I.V."/>
            <person name="Martin F.M."/>
        </authorList>
    </citation>
    <scope>NUCLEOTIDE SEQUENCE [LARGE SCALE GENOMIC DNA]</scope>
    <source>
        <strain evidence="3 4">CBS 459.81</strain>
    </source>
</reference>
<feature type="transmembrane region" description="Helical" evidence="1">
    <location>
        <begin position="94"/>
        <end position="118"/>
    </location>
</feature>
<keyword evidence="1" id="KW-1133">Transmembrane helix</keyword>
<keyword evidence="4" id="KW-1185">Reference proteome</keyword>
<name>A0A8E2E9H6_9PEZI</name>
<dbReference type="GO" id="GO:0006629">
    <property type="term" value="P:lipid metabolic process"/>
    <property type="evidence" value="ECO:0007669"/>
    <property type="project" value="InterPro"/>
</dbReference>
<organism evidence="3 4">
    <name type="scientific">Lepidopterella palustris CBS 459.81</name>
    <dbReference type="NCBI Taxonomy" id="1314670"/>
    <lineage>
        <taxon>Eukaryota</taxon>
        <taxon>Fungi</taxon>
        <taxon>Dikarya</taxon>
        <taxon>Ascomycota</taxon>
        <taxon>Pezizomycotina</taxon>
        <taxon>Dothideomycetes</taxon>
        <taxon>Pleosporomycetidae</taxon>
        <taxon>Mytilinidiales</taxon>
        <taxon>Argynnaceae</taxon>
        <taxon>Lepidopterella</taxon>
    </lineage>
</organism>
<dbReference type="OrthoDB" id="1470350at2759"/>
<keyword evidence="1" id="KW-0812">Transmembrane</keyword>
<feature type="domain" description="Fatty acid desaturase" evidence="2">
    <location>
        <begin position="127"/>
        <end position="340"/>
    </location>
</feature>
<dbReference type="PANTHER" id="PTHR36459">
    <property type="entry name" value="ORF"/>
    <property type="match status" value="1"/>
</dbReference>
<evidence type="ECO:0000313" key="4">
    <source>
        <dbReference type="Proteomes" id="UP000250266"/>
    </source>
</evidence>
<gene>
    <name evidence="3" type="ORF">K432DRAFT_435132</name>
</gene>
<dbReference type="InterPro" id="IPR005804">
    <property type="entry name" value="FA_desaturase_dom"/>
</dbReference>
<dbReference type="EMBL" id="KV744987">
    <property type="protein sequence ID" value="OCK79797.1"/>
    <property type="molecule type" value="Genomic_DNA"/>
</dbReference>
<dbReference type="Proteomes" id="UP000250266">
    <property type="component" value="Unassembled WGS sequence"/>
</dbReference>
<evidence type="ECO:0000313" key="3">
    <source>
        <dbReference type="EMBL" id="OCK79797.1"/>
    </source>
</evidence>
<keyword evidence="1" id="KW-0472">Membrane</keyword>
<sequence>MANPGGIFIDPKLTQQDQLVLINLVDDMTAPSGNNGWILRKLRCLNDPKHTKFDPTVFVSYDFHDFAIDSIFSRFLLQPYVKWAQKVVRVETDVVFLTHLILYFFTLVPSAILLFYSFSWGKVALHWFLVLRSVSYTLLMHQHIHGGGVLAKRYAWFDRVFPYILDPIMGHTWNTYYYHHVKHHHVEGNGPADLSSTLRYQRDDTLDFIRYLVRFLLLVDLELPYYFVRKGQAMNAFKLLVSEASNFMVIYFLATRVHFKATFSTLLVPLLVMRVGLMVGNWGQHAFVDEDNPDSDFRSSITLIDVASNRECFNDGYHTSHHLNPRRHWRDHPIAFMKQKHDYAGERALVFHNIDFIMITIRLLRKDYAHLAKCLVPIGDQIRMSLKERAEMLERKTRKFTEDEIARKFRKRSWSLESHSPPLVIHLANLHKSAAHPVCERFPQERARNEDGADASDSHHLS</sequence>
<accession>A0A8E2E9H6</accession>
<dbReference type="Pfam" id="PF00487">
    <property type="entry name" value="FA_desaturase"/>
    <property type="match status" value="1"/>
</dbReference>
<proteinExistence type="predicted"/>
<protein>
    <recommendedName>
        <fullName evidence="2">Fatty acid desaturase domain-containing protein</fullName>
    </recommendedName>
</protein>
<evidence type="ECO:0000256" key="1">
    <source>
        <dbReference type="SAM" id="Phobius"/>
    </source>
</evidence>
<evidence type="ECO:0000259" key="2">
    <source>
        <dbReference type="Pfam" id="PF00487"/>
    </source>
</evidence>
<dbReference type="PANTHER" id="PTHR36459:SF1">
    <property type="entry name" value="FATTY ACID DESATURASE DOMAIN-CONTAINING PROTEIN-RELATED"/>
    <property type="match status" value="1"/>
</dbReference>
<dbReference type="AlphaFoldDB" id="A0A8E2E9H6"/>